<dbReference type="NCBIfam" id="NF041292">
    <property type="entry name" value="StbB"/>
    <property type="match status" value="1"/>
</dbReference>
<comment type="caution">
    <text evidence="1">The sequence shown here is derived from an EMBL/GenBank/DDBJ whole genome shotgun (WGS) entry which is preliminary data.</text>
</comment>
<name>A0A177M772_METMH</name>
<organism evidence="1 2">
    <name type="scientific">Methylomonas methanica</name>
    <dbReference type="NCBI Taxonomy" id="421"/>
    <lineage>
        <taxon>Bacteria</taxon>
        <taxon>Pseudomonadati</taxon>
        <taxon>Pseudomonadota</taxon>
        <taxon>Gammaproteobacteria</taxon>
        <taxon>Methylococcales</taxon>
        <taxon>Methylococcaceae</taxon>
        <taxon>Methylomonas</taxon>
    </lineage>
</organism>
<gene>
    <name evidence="1" type="ORF">A1353_18950</name>
</gene>
<reference evidence="2" key="1">
    <citation type="submission" date="2016-03" db="EMBL/GenBank/DDBJ databases">
        <authorList>
            <person name="Heylen K."/>
            <person name="De Vos P."/>
            <person name="Vekeman B."/>
        </authorList>
    </citation>
    <scope>NUCLEOTIDE SEQUENCE [LARGE SCALE GENOMIC DNA]</scope>
    <source>
        <strain evidence="2">R-45371</strain>
    </source>
</reference>
<dbReference type="InterPro" id="IPR047985">
    <property type="entry name" value="StbB-like"/>
</dbReference>
<dbReference type="EMBL" id="LUUH01000074">
    <property type="protein sequence ID" value="OAI00890.1"/>
    <property type="molecule type" value="Genomic_DNA"/>
</dbReference>
<dbReference type="Proteomes" id="UP000077763">
    <property type="component" value="Unassembled WGS sequence"/>
</dbReference>
<dbReference type="Gene3D" id="3.40.50.300">
    <property type="entry name" value="P-loop containing nucleotide triphosphate hydrolases"/>
    <property type="match status" value="1"/>
</dbReference>
<dbReference type="RefSeq" id="WP_064037725.1">
    <property type="nucleotide sequence ID" value="NZ_LUUH01000074.1"/>
</dbReference>
<dbReference type="InterPro" id="IPR027417">
    <property type="entry name" value="P-loop_NTPase"/>
</dbReference>
<dbReference type="AlphaFoldDB" id="A0A177M772"/>
<accession>A0A177M772</accession>
<dbReference type="SUPFAM" id="SSF52540">
    <property type="entry name" value="P-loop containing nucleoside triphosphate hydrolases"/>
    <property type="match status" value="1"/>
</dbReference>
<sequence>MKLVVINFSGNVGKSTVAAHLLKPRMNDAALFSIETLNDHSATDGVDVETYKGKKYRELQEEIFLLDDAIIDVGASNVEDFTNLMAQYHDSHQQFDYYVVPTVKEKKQTIDTIKTIKALAAMGIPKKKIRVIMNMVEVDDIIREEFGSLFGLETVDKSFVINEKCVIYNNEAFDQCKDLGVPLVEIINDSTDYREQAKAAKLAGNTEESERCVKMALLKMIAITANKNLDQVFKALF</sequence>
<proteinExistence type="predicted"/>
<evidence type="ECO:0000313" key="1">
    <source>
        <dbReference type="EMBL" id="OAI00890.1"/>
    </source>
</evidence>
<protein>
    <submittedName>
        <fullName evidence="1">Plasmid stabilization protein</fullName>
    </submittedName>
</protein>
<evidence type="ECO:0000313" key="2">
    <source>
        <dbReference type="Proteomes" id="UP000077763"/>
    </source>
</evidence>